<dbReference type="InterPro" id="IPR015943">
    <property type="entry name" value="WD40/YVTN_repeat-like_dom_sf"/>
</dbReference>
<evidence type="ECO:0000256" key="3">
    <source>
        <dbReference type="ARBA" id="ARBA00038343"/>
    </source>
</evidence>
<dbReference type="PANTHER" id="PTHR16017">
    <property type="entry name" value="GASTRULATION DEFECTIVE PROTEIN 1-RELATED"/>
    <property type="match status" value="1"/>
</dbReference>
<feature type="repeat" description="WD" evidence="4">
    <location>
        <begin position="293"/>
        <end position="327"/>
    </location>
</feature>
<keyword evidence="1 4" id="KW-0853">WD repeat</keyword>
<dbReference type="EMBL" id="JYDV01000055">
    <property type="protein sequence ID" value="KRZ37694.1"/>
    <property type="molecule type" value="Genomic_DNA"/>
</dbReference>
<gene>
    <name evidence="6" type="primary">wdr70</name>
    <name evidence="6" type="ORF">T4C_4443</name>
</gene>
<feature type="compositionally biased region" description="Basic and acidic residues" evidence="5">
    <location>
        <begin position="94"/>
        <end position="103"/>
    </location>
</feature>
<comment type="caution">
    <text evidence="6">The sequence shown here is derived from an EMBL/GenBank/DDBJ whole genome shotgun (WGS) entry which is preliminary data.</text>
</comment>
<feature type="repeat" description="WD" evidence="4">
    <location>
        <begin position="196"/>
        <end position="238"/>
    </location>
</feature>
<dbReference type="AlphaFoldDB" id="A0A0V1JRT9"/>
<dbReference type="InterPro" id="IPR036322">
    <property type="entry name" value="WD40_repeat_dom_sf"/>
</dbReference>
<comment type="similarity">
    <text evidence="3">Belongs to the WD repeat GAD-1 family.</text>
</comment>
<dbReference type="PROSITE" id="PS50294">
    <property type="entry name" value="WD_REPEATS_REGION"/>
    <property type="match status" value="3"/>
</dbReference>
<dbReference type="InterPro" id="IPR051858">
    <property type="entry name" value="WD_repeat_GAD-1"/>
</dbReference>
<protein>
    <submittedName>
        <fullName evidence="6">WD repeat-containing protein 70</fullName>
    </submittedName>
</protein>
<dbReference type="GO" id="GO:0005634">
    <property type="term" value="C:nucleus"/>
    <property type="evidence" value="ECO:0007669"/>
    <property type="project" value="TreeGrafter"/>
</dbReference>
<evidence type="ECO:0000313" key="7">
    <source>
        <dbReference type="Proteomes" id="UP000054826"/>
    </source>
</evidence>
<proteinExistence type="inferred from homology"/>
<evidence type="ECO:0000256" key="2">
    <source>
        <dbReference type="ARBA" id="ARBA00022737"/>
    </source>
</evidence>
<dbReference type="PANTHER" id="PTHR16017:SF0">
    <property type="entry name" value="WD REPEAT-CONTAINING PROTEIN 70"/>
    <property type="match status" value="1"/>
</dbReference>
<dbReference type="FunFam" id="2.130.10.10:FF:001319">
    <property type="entry name" value="Gastrulation defective protein 1"/>
    <property type="match status" value="1"/>
</dbReference>
<dbReference type="PRINTS" id="PR00320">
    <property type="entry name" value="GPROTEINBRPT"/>
</dbReference>
<feature type="compositionally biased region" description="Basic and acidic residues" evidence="5">
    <location>
        <begin position="567"/>
        <end position="577"/>
    </location>
</feature>
<dbReference type="GO" id="GO:0035861">
    <property type="term" value="C:site of double-strand break"/>
    <property type="evidence" value="ECO:0007669"/>
    <property type="project" value="TreeGrafter"/>
</dbReference>
<sequence>MNKSSQDSPPEQIQSNSKKAARRFDFQLLFKETIESAVDRCNNACVDEDSISDEDSLIGPPIPSDTPSTSQTCESIDSSSSDEDEGIEEDEEESKIPLSHEAELNHGSKPVSAFAFDSSGARFASGGYDYSVSLWDFAGMDASMKSFRSLQPFECQTGDSILAVSGSAQAKILDRDGRELIECVKGDQYIVDMSKTKGHIAQLNGGCWHPTSRNEFITCSDDGTVRVWDYCTAKKSQSAVIKTKTKSGQRTVPTCCTFSRDGKLVAAGCNDGSIQMWQHGKLYVNTAKLIRDAHNNGHDVTSLSFSYDDVNLLSRSMDGSLKLWDVRLLKHPLHVAEGLENMFPSTDCLFSPRNEYCLTGTTLKRQGHCVGELVIFEKNSFKEGVIRLAWHPRINQIFCGTTSGKIRIYYNPKISNRGALMCISKPIKRVRPTDAVYEPFIIAPNSLPPRKVGRDGFEKEHYTLRQMLRAVRYAQRPPPKNRVPELPVSGPGERGRIGAAGSTLHSFVARQMGLSRKIDDNEDPREAILKHAKAAEENPYWVAPAYKKTQPHPVLANKVEEEEVRDELEPVYKQKKM</sequence>
<feature type="region of interest" description="Disordered" evidence="5">
    <location>
        <begin position="557"/>
        <end position="577"/>
    </location>
</feature>
<reference evidence="6 7" key="1">
    <citation type="submission" date="2015-01" db="EMBL/GenBank/DDBJ databases">
        <title>Evolution of Trichinella species and genotypes.</title>
        <authorList>
            <person name="Korhonen P.K."/>
            <person name="Edoardo P."/>
            <person name="Giuseppe L.R."/>
            <person name="Gasser R.B."/>
        </authorList>
    </citation>
    <scope>NUCLEOTIDE SEQUENCE [LARGE SCALE GENOMIC DNA]</scope>
    <source>
        <strain evidence="6">ISS176</strain>
    </source>
</reference>
<organism evidence="6 7">
    <name type="scientific">Trichinella pseudospiralis</name>
    <name type="common">Parasitic roundworm</name>
    <dbReference type="NCBI Taxonomy" id="6337"/>
    <lineage>
        <taxon>Eukaryota</taxon>
        <taxon>Metazoa</taxon>
        <taxon>Ecdysozoa</taxon>
        <taxon>Nematoda</taxon>
        <taxon>Enoplea</taxon>
        <taxon>Dorylaimia</taxon>
        <taxon>Trichinellida</taxon>
        <taxon>Trichinellidae</taxon>
        <taxon>Trichinella</taxon>
    </lineage>
</organism>
<keyword evidence="2" id="KW-0677">Repeat</keyword>
<feature type="repeat" description="WD" evidence="4">
    <location>
        <begin position="104"/>
        <end position="145"/>
    </location>
</feature>
<evidence type="ECO:0000256" key="1">
    <source>
        <dbReference type="ARBA" id="ARBA00022574"/>
    </source>
</evidence>
<dbReference type="SUPFAM" id="SSF50978">
    <property type="entry name" value="WD40 repeat-like"/>
    <property type="match status" value="1"/>
</dbReference>
<feature type="region of interest" description="Disordered" evidence="5">
    <location>
        <begin position="51"/>
        <end position="103"/>
    </location>
</feature>
<name>A0A0V1JRT9_TRIPS</name>
<evidence type="ECO:0000256" key="4">
    <source>
        <dbReference type="PROSITE-ProRule" id="PRU00221"/>
    </source>
</evidence>
<accession>A0A0V1JRT9</accession>
<evidence type="ECO:0000256" key="5">
    <source>
        <dbReference type="SAM" id="MobiDB-lite"/>
    </source>
</evidence>
<dbReference type="Pfam" id="PF00400">
    <property type="entry name" value="WD40"/>
    <property type="match status" value="4"/>
</dbReference>
<dbReference type="Proteomes" id="UP000054826">
    <property type="component" value="Unassembled WGS sequence"/>
</dbReference>
<dbReference type="InterPro" id="IPR020472">
    <property type="entry name" value="WD40_PAC1"/>
</dbReference>
<dbReference type="PROSITE" id="PS50082">
    <property type="entry name" value="WD_REPEATS_2"/>
    <property type="match status" value="4"/>
</dbReference>
<evidence type="ECO:0000313" key="6">
    <source>
        <dbReference type="EMBL" id="KRZ37694.1"/>
    </source>
</evidence>
<dbReference type="Gene3D" id="2.130.10.10">
    <property type="entry name" value="YVTN repeat-like/Quinoprotein amine dehydrogenase"/>
    <property type="match status" value="2"/>
</dbReference>
<dbReference type="SMART" id="SM00320">
    <property type="entry name" value="WD40"/>
    <property type="match status" value="5"/>
</dbReference>
<dbReference type="InterPro" id="IPR001680">
    <property type="entry name" value="WD40_rpt"/>
</dbReference>
<feature type="repeat" description="WD" evidence="4">
    <location>
        <begin position="246"/>
        <end position="278"/>
    </location>
</feature>
<feature type="compositionally biased region" description="Acidic residues" evidence="5">
    <location>
        <begin position="80"/>
        <end position="93"/>
    </location>
</feature>